<reference evidence="4 5" key="1">
    <citation type="submission" date="2015-09" db="EMBL/GenBank/DDBJ databases">
        <authorList>
            <consortium name="Swine Surveillance"/>
        </authorList>
    </citation>
    <scope>NUCLEOTIDE SEQUENCE [LARGE SCALE GENOMIC DNA]</scope>
    <source>
        <strain evidence="4 5">CECT 8383</strain>
    </source>
</reference>
<feature type="domain" description="Autotransporter" evidence="3">
    <location>
        <begin position="171"/>
        <end position="400"/>
    </location>
</feature>
<accession>A0A0P1GMZ6</accession>
<sequence>MIKKAFGILAPVASLLAYSASPVAADSFRTCEGFSETYSSRTSEVFTLSLQAGDRLLVNFGPESSFDAVSIRSKGTELFCSGSNCDEYEFVVPEDVIASILVQLDPSSIGGSMNVSCRPSAGGTADSGAAAAAGSASGTAIRQGLAGAQSGRSSSGGSSQVTQNSLHFTGKSDAGTYVWTQLKGTDFSGSLDGNGFELTAGVDWQIGQDKFAGVLVSYGDYDITSDGNNFDNTAWSVGPYLSARFDNNKELDAYLTFARPEYANGGSSYRSDRVLGSVTLRGDIVLGNTLFEGYAGLDAYSEKLPDAAPGGARTVTSQTARIGARFDFNRTGNARPFVRIGADATRFRDGGTRLNSVAPSLGLGIVGDFANGGYHLTLDGGEIFDGARATTVSFGFNRNF</sequence>
<dbReference type="PROSITE" id="PS51208">
    <property type="entry name" value="AUTOTRANSPORTER"/>
    <property type="match status" value="1"/>
</dbReference>
<protein>
    <recommendedName>
        <fullName evidence="3">Autotransporter domain-containing protein</fullName>
    </recommendedName>
</protein>
<feature type="signal peptide" evidence="2">
    <location>
        <begin position="1"/>
        <end position="24"/>
    </location>
</feature>
<keyword evidence="2" id="KW-0732">Signal</keyword>
<feature type="region of interest" description="Disordered" evidence="1">
    <location>
        <begin position="144"/>
        <end position="165"/>
    </location>
</feature>
<dbReference type="RefSeq" id="WP_058317975.1">
    <property type="nucleotide sequence ID" value="NZ_CYSF01000006.1"/>
</dbReference>
<gene>
    <name evidence="4" type="ORF">TM5383_01059</name>
</gene>
<name>A0A0P1GMZ6_9RHOB</name>
<evidence type="ECO:0000256" key="1">
    <source>
        <dbReference type="SAM" id="MobiDB-lite"/>
    </source>
</evidence>
<evidence type="ECO:0000256" key="2">
    <source>
        <dbReference type="SAM" id="SignalP"/>
    </source>
</evidence>
<evidence type="ECO:0000313" key="4">
    <source>
        <dbReference type="EMBL" id="CUH83856.1"/>
    </source>
</evidence>
<dbReference type="SMART" id="SM00869">
    <property type="entry name" value="Autotransporter"/>
    <property type="match status" value="1"/>
</dbReference>
<feature type="compositionally biased region" description="Low complexity" evidence="1">
    <location>
        <begin position="144"/>
        <end position="160"/>
    </location>
</feature>
<dbReference type="AlphaFoldDB" id="A0A0P1GMZ6"/>
<evidence type="ECO:0000313" key="5">
    <source>
        <dbReference type="Proteomes" id="UP000051681"/>
    </source>
</evidence>
<dbReference type="STRING" id="340021.TM5383_01059"/>
<keyword evidence="5" id="KW-1185">Reference proteome</keyword>
<dbReference type="Proteomes" id="UP000051681">
    <property type="component" value="Unassembled WGS sequence"/>
</dbReference>
<feature type="chain" id="PRO_5006063600" description="Autotransporter domain-containing protein" evidence="2">
    <location>
        <begin position="25"/>
        <end position="400"/>
    </location>
</feature>
<proteinExistence type="predicted"/>
<organism evidence="4 5">
    <name type="scientific">Thalassovita mediterranea</name>
    <dbReference type="NCBI Taxonomy" id="340021"/>
    <lineage>
        <taxon>Bacteria</taxon>
        <taxon>Pseudomonadati</taxon>
        <taxon>Pseudomonadota</taxon>
        <taxon>Alphaproteobacteria</taxon>
        <taxon>Rhodobacterales</taxon>
        <taxon>Roseobacteraceae</taxon>
        <taxon>Thalassovita</taxon>
    </lineage>
</organism>
<dbReference type="Pfam" id="PF03797">
    <property type="entry name" value="Autotransporter"/>
    <property type="match status" value="1"/>
</dbReference>
<dbReference type="SUPFAM" id="SSF103515">
    <property type="entry name" value="Autotransporter"/>
    <property type="match status" value="1"/>
</dbReference>
<dbReference type="InterPro" id="IPR005546">
    <property type="entry name" value="Autotransporte_beta"/>
</dbReference>
<evidence type="ECO:0000259" key="3">
    <source>
        <dbReference type="PROSITE" id="PS51208"/>
    </source>
</evidence>
<dbReference type="InterPro" id="IPR036709">
    <property type="entry name" value="Autotransporte_beta_dom_sf"/>
</dbReference>
<dbReference type="EMBL" id="CYSF01000006">
    <property type="protein sequence ID" value="CUH83856.1"/>
    <property type="molecule type" value="Genomic_DNA"/>
</dbReference>
<dbReference type="OrthoDB" id="7844842at2"/>
<dbReference type="Gene3D" id="2.40.128.130">
    <property type="entry name" value="Autotransporter beta-domain"/>
    <property type="match status" value="1"/>
</dbReference>